<organism evidence="1 2">
    <name type="scientific">Rhipicephalus microplus</name>
    <name type="common">Cattle tick</name>
    <name type="synonym">Boophilus microplus</name>
    <dbReference type="NCBI Taxonomy" id="6941"/>
    <lineage>
        <taxon>Eukaryota</taxon>
        <taxon>Metazoa</taxon>
        <taxon>Ecdysozoa</taxon>
        <taxon>Arthropoda</taxon>
        <taxon>Chelicerata</taxon>
        <taxon>Arachnida</taxon>
        <taxon>Acari</taxon>
        <taxon>Parasitiformes</taxon>
        <taxon>Ixodida</taxon>
        <taxon>Ixodoidea</taxon>
        <taxon>Ixodidae</taxon>
        <taxon>Rhipicephalinae</taxon>
        <taxon>Rhipicephalus</taxon>
        <taxon>Boophilus</taxon>
    </lineage>
</organism>
<gene>
    <name evidence="1" type="ORF">HPB51_029376</name>
</gene>
<keyword evidence="2" id="KW-1185">Reference proteome</keyword>
<dbReference type="SUPFAM" id="SSF51905">
    <property type="entry name" value="FAD/NAD(P)-binding domain"/>
    <property type="match status" value="1"/>
</dbReference>
<reference evidence="1" key="2">
    <citation type="submission" date="2021-09" db="EMBL/GenBank/DDBJ databases">
        <authorList>
            <person name="Jia N."/>
            <person name="Wang J."/>
            <person name="Shi W."/>
            <person name="Du L."/>
            <person name="Sun Y."/>
            <person name="Zhan W."/>
            <person name="Jiang J."/>
            <person name="Wang Q."/>
            <person name="Zhang B."/>
            <person name="Ji P."/>
            <person name="Sakyi L.B."/>
            <person name="Cui X."/>
            <person name="Yuan T."/>
            <person name="Jiang B."/>
            <person name="Yang W."/>
            <person name="Lam T.T.-Y."/>
            <person name="Chang Q."/>
            <person name="Ding S."/>
            <person name="Wang X."/>
            <person name="Zhu J."/>
            <person name="Ruan X."/>
            <person name="Zhao L."/>
            <person name="Wei J."/>
            <person name="Que T."/>
            <person name="Du C."/>
            <person name="Cheng J."/>
            <person name="Dai P."/>
            <person name="Han X."/>
            <person name="Huang E."/>
            <person name="Gao Y."/>
            <person name="Liu J."/>
            <person name="Shao H."/>
            <person name="Ye R."/>
            <person name="Li L."/>
            <person name="Wei W."/>
            <person name="Wang X."/>
            <person name="Wang C."/>
            <person name="Huo Q."/>
            <person name="Li W."/>
            <person name="Guo W."/>
            <person name="Chen H."/>
            <person name="Chen S."/>
            <person name="Zhou L."/>
            <person name="Zhou L."/>
            <person name="Ni X."/>
            <person name="Tian J."/>
            <person name="Zhou Y."/>
            <person name="Sheng Y."/>
            <person name="Liu T."/>
            <person name="Pan Y."/>
            <person name="Xia L."/>
            <person name="Li J."/>
            <person name="Zhao F."/>
            <person name="Cao W."/>
        </authorList>
    </citation>
    <scope>NUCLEOTIDE SEQUENCE</scope>
    <source>
        <strain evidence="1">Rmic-2018</strain>
        <tissue evidence="1">Larvae</tissue>
    </source>
</reference>
<name>A0A9J6CV13_RHIMP</name>
<dbReference type="Proteomes" id="UP000821866">
    <property type="component" value="Unassembled WGS sequence"/>
</dbReference>
<sequence length="152" mass="17646">MCCATHNSFKYTVLLLREAVADLHSPFSLSAKNDLVGWVDLGGSYVGPTQNHILRLANELQVDTYKIFDDLKLLHFSEGKAYPYETTWAHFGLNDPLAWFDINYVMRRMDIMMEQVPAVDPWNCPHAEEWDAMTLQSFFEKESWTKYVSVLF</sequence>
<dbReference type="GO" id="GO:0016491">
    <property type="term" value="F:oxidoreductase activity"/>
    <property type="evidence" value="ECO:0007669"/>
    <property type="project" value="UniProtKB-ARBA"/>
</dbReference>
<evidence type="ECO:0000313" key="2">
    <source>
        <dbReference type="Proteomes" id="UP000821866"/>
    </source>
</evidence>
<dbReference type="Gene3D" id="3.90.660.10">
    <property type="match status" value="1"/>
</dbReference>
<reference evidence="1" key="1">
    <citation type="journal article" date="2020" name="Cell">
        <title>Large-Scale Comparative Analyses of Tick Genomes Elucidate Their Genetic Diversity and Vector Capacities.</title>
        <authorList>
            <consortium name="Tick Genome and Microbiome Consortium (TIGMIC)"/>
            <person name="Jia N."/>
            <person name="Wang J."/>
            <person name="Shi W."/>
            <person name="Du L."/>
            <person name="Sun Y."/>
            <person name="Zhan W."/>
            <person name="Jiang J.F."/>
            <person name="Wang Q."/>
            <person name="Zhang B."/>
            <person name="Ji P."/>
            <person name="Bell-Sakyi L."/>
            <person name="Cui X.M."/>
            <person name="Yuan T.T."/>
            <person name="Jiang B.G."/>
            <person name="Yang W.F."/>
            <person name="Lam T.T."/>
            <person name="Chang Q.C."/>
            <person name="Ding S.J."/>
            <person name="Wang X.J."/>
            <person name="Zhu J.G."/>
            <person name="Ruan X.D."/>
            <person name="Zhao L."/>
            <person name="Wei J.T."/>
            <person name="Ye R.Z."/>
            <person name="Que T.C."/>
            <person name="Du C.H."/>
            <person name="Zhou Y.H."/>
            <person name="Cheng J.X."/>
            <person name="Dai P.F."/>
            <person name="Guo W.B."/>
            <person name="Han X.H."/>
            <person name="Huang E.J."/>
            <person name="Li L.F."/>
            <person name="Wei W."/>
            <person name="Gao Y.C."/>
            <person name="Liu J.Z."/>
            <person name="Shao H.Z."/>
            <person name="Wang X."/>
            <person name="Wang C.C."/>
            <person name="Yang T.C."/>
            <person name="Huo Q.B."/>
            <person name="Li W."/>
            <person name="Chen H.Y."/>
            <person name="Chen S.E."/>
            <person name="Zhou L.G."/>
            <person name="Ni X.B."/>
            <person name="Tian J.H."/>
            <person name="Sheng Y."/>
            <person name="Liu T."/>
            <person name="Pan Y.S."/>
            <person name="Xia L.Y."/>
            <person name="Li J."/>
            <person name="Zhao F."/>
            <person name="Cao W.C."/>
        </authorList>
    </citation>
    <scope>NUCLEOTIDE SEQUENCE</scope>
    <source>
        <strain evidence="1">Rmic-2018</strain>
    </source>
</reference>
<accession>A0A9J6CV13</accession>
<dbReference type="EMBL" id="JABSTU010006793">
    <property type="protein sequence ID" value="KAH7932290.1"/>
    <property type="molecule type" value="Genomic_DNA"/>
</dbReference>
<dbReference type="InterPro" id="IPR050703">
    <property type="entry name" value="Flavin_MAO"/>
</dbReference>
<dbReference type="InterPro" id="IPR036188">
    <property type="entry name" value="FAD/NAD-bd_sf"/>
</dbReference>
<dbReference type="VEuPathDB" id="VectorBase:LOC119187451"/>
<comment type="caution">
    <text evidence="1">The sequence shown here is derived from an EMBL/GenBank/DDBJ whole genome shotgun (WGS) entry which is preliminary data.</text>
</comment>
<dbReference type="PANTHER" id="PTHR43563:SF1">
    <property type="entry name" value="AMINE OXIDASE [FLAVIN-CONTAINING] B"/>
    <property type="match status" value="1"/>
</dbReference>
<dbReference type="AlphaFoldDB" id="A0A9J6CV13"/>
<proteinExistence type="predicted"/>
<evidence type="ECO:0000313" key="1">
    <source>
        <dbReference type="EMBL" id="KAH7932290.1"/>
    </source>
</evidence>
<protein>
    <submittedName>
        <fullName evidence="1">Uncharacterized protein</fullName>
    </submittedName>
</protein>
<dbReference type="PANTHER" id="PTHR43563">
    <property type="entry name" value="AMINE OXIDASE"/>
    <property type="match status" value="1"/>
</dbReference>